<dbReference type="Proteomes" id="UP000507470">
    <property type="component" value="Unassembled WGS sequence"/>
</dbReference>
<comment type="subcellular location">
    <subcellularLocation>
        <location evidence="1">Secreted</location>
    </subcellularLocation>
</comment>
<dbReference type="EMBL" id="CACVKT020005306">
    <property type="protein sequence ID" value="CAC5394549.1"/>
    <property type="molecule type" value="Genomic_DNA"/>
</dbReference>
<accession>A0A6J8CGY5</accession>
<evidence type="ECO:0000259" key="5">
    <source>
        <dbReference type="PROSITE" id="PS50871"/>
    </source>
</evidence>
<dbReference type="PANTHER" id="PTHR22923:SF116">
    <property type="entry name" value="C1Q DOMAIN-CONTAINING PROTEIN"/>
    <property type="match status" value="1"/>
</dbReference>
<evidence type="ECO:0000256" key="1">
    <source>
        <dbReference type="ARBA" id="ARBA00004613"/>
    </source>
</evidence>
<evidence type="ECO:0000256" key="4">
    <source>
        <dbReference type="SAM" id="SignalP"/>
    </source>
</evidence>
<dbReference type="OrthoDB" id="6146865at2759"/>
<feature type="signal peptide" evidence="4">
    <location>
        <begin position="1"/>
        <end position="18"/>
    </location>
</feature>
<feature type="domain" description="C1q" evidence="5">
    <location>
        <begin position="71"/>
        <end position="204"/>
    </location>
</feature>
<reference evidence="6 7" key="1">
    <citation type="submission" date="2020-06" db="EMBL/GenBank/DDBJ databases">
        <authorList>
            <person name="Li R."/>
            <person name="Bekaert M."/>
        </authorList>
    </citation>
    <scope>NUCLEOTIDE SEQUENCE [LARGE SCALE GENOMIC DNA]</scope>
    <source>
        <strain evidence="7">wild</strain>
    </source>
</reference>
<dbReference type="GO" id="GO:0005576">
    <property type="term" value="C:extracellular region"/>
    <property type="evidence" value="ECO:0007669"/>
    <property type="project" value="UniProtKB-SubCell"/>
</dbReference>
<sequence length="204" mass="22476">MNVQYLIVFFLAAVRCQATESVLDLFSEFKRPIDGRQARIGGLQTRKGGLQTRIDGLEKEIKALKAEIDTKGPNKVAFMAKNAGPLQNIPANYIVVYDTAITNLGNGYDTSTGIFTAPSNGVYIFSWTCLSHAGYIFPTYLAVNGNLIARNHAGSRNVQDHISGSQNAVIEIKKYDKVSVRIQNGHTGQYMYGQGWSTFIGYKL</sequence>
<name>A0A6J8CGY5_MYTCO</name>
<dbReference type="PROSITE" id="PS50871">
    <property type="entry name" value="C1Q"/>
    <property type="match status" value="1"/>
</dbReference>
<keyword evidence="7" id="KW-1185">Reference proteome</keyword>
<gene>
    <name evidence="6" type="ORF">MCOR_29284</name>
</gene>
<dbReference type="Gene3D" id="2.60.120.40">
    <property type="match status" value="1"/>
</dbReference>
<keyword evidence="3 4" id="KW-0732">Signal</keyword>
<dbReference type="AlphaFoldDB" id="A0A6J8CGY5"/>
<dbReference type="Pfam" id="PF00386">
    <property type="entry name" value="C1q"/>
    <property type="match status" value="1"/>
</dbReference>
<evidence type="ECO:0000313" key="6">
    <source>
        <dbReference type="EMBL" id="CAC5394549.1"/>
    </source>
</evidence>
<dbReference type="InterPro" id="IPR008983">
    <property type="entry name" value="Tumour_necrosis_fac-like_dom"/>
</dbReference>
<evidence type="ECO:0000256" key="2">
    <source>
        <dbReference type="ARBA" id="ARBA00022525"/>
    </source>
</evidence>
<organism evidence="6 7">
    <name type="scientific">Mytilus coruscus</name>
    <name type="common">Sea mussel</name>
    <dbReference type="NCBI Taxonomy" id="42192"/>
    <lineage>
        <taxon>Eukaryota</taxon>
        <taxon>Metazoa</taxon>
        <taxon>Spiralia</taxon>
        <taxon>Lophotrochozoa</taxon>
        <taxon>Mollusca</taxon>
        <taxon>Bivalvia</taxon>
        <taxon>Autobranchia</taxon>
        <taxon>Pteriomorphia</taxon>
        <taxon>Mytilida</taxon>
        <taxon>Mytiloidea</taxon>
        <taxon>Mytilidae</taxon>
        <taxon>Mytilinae</taxon>
        <taxon>Mytilus</taxon>
    </lineage>
</organism>
<dbReference type="PANTHER" id="PTHR22923">
    <property type="entry name" value="CEREBELLIN-RELATED"/>
    <property type="match status" value="1"/>
</dbReference>
<keyword evidence="2" id="KW-0964">Secreted</keyword>
<dbReference type="InterPro" id="IPR001073">
    <property type="entry name" value="C1q_dom"/>
</dbReference>
<evidence type="ECO:0000313" key="7">
    <source>
        <dbReference type="Proteomes" id="UP000507470"/>
    </source>
</evidence>
<protein>
    <submittedName>
        <fullName evidence="6">C1QL</fullName>
    </submittedName>
</protein>
<evidence type="ECO:0000256" key="3">
    <source>
        <dbReference type="ARBA" id="ARBA00022729"/>
    </source>
</evidence>
<proteinExistence type="predicted"/>
<dbReference type="SUPFAM" id="SSF49842">
    <property type="entry name" value="TNF-like"/>
    <property type="match status" value="1"/>
</dbReference>
<feature type="chain" id="PRO_5026777130" evidence="4">
    <location>
        <begin position="19"/>
        <end position="204"/>
    </location>
</feature>
<dbReference type="InterPro" id="IPR050822">
    <property type="entry name" value="Cerebellin_Synaptic_Org"/>
</dbReference>
<dbReference type="SMART" id="SM00110">
    <property type="entry name" value="C1Q"/>
    <property type="match status" value="1"/>
</dbReference>
<dbReference type="PRINTS" id="PR00007">
    <property type="entry name" value="COMPLEMNTC1Q"/>
</dbReference>